<evidence type="ECO:0000313" key="10">
    <source>
        <dbReference type="EMBL" id="KAK8871627.1"/>
    </source>
</evidence>
<dbReference type="PROSITE" id="PS51157">
    <property type="entry name" value="ZF_UBR"/>
    <property type="match status" value="1"/>
</dbReference>
<dbReference type="SUPFAM" id="SSF49562">
    <property type="entry name" value="C2 domain (Calcium/lipid-binding domain, CaLB)"/>
    <property type="match status" value="1"/>
</dbReference>
<dbReference type="Gene3D" id="2.60.40.150">
    <property type="entry name" value="C2 domain"/>
    <property type="match status" value="1"/>
</dbReference>
<accession>A0ABR2J317</accession>
<dbReference type="PANTHER" id="PTHR44329">
    <property type="entry name" value="SERINE/THREONINE-PROTEIN KINASE TNNI3K-RELATED"/>
    <property type="match status" value="1"/>
</dbReference>
<feature type="zinc finger region" description="UBR-type" evidence="6">
    <location>
        <begin position="401"/>
        <end position="483"/>
    </location>
</feature>
<dbReference type="Gene3D" id="1.10.510.10">
    <property type="entry name" value="Transferase(Phosphotransferase) domain 1"/>
    <property type="match status" value="1"/>
</dbReference>
<sequence>MMYLHQHHAIHRDLKPGNILLDGNLEPHITDFGLAKFVTAEEANHTVSTGTCAYMAPEVIDNGQYNGKSDVYSFGILMYEVVTDSVPYPEYQQQKITSFRLNLKILTEDYRPKFTVPVKQKIRQLIEQCWAKDPKDRPTFEEIYNRLSRNIEESVYNVFESGDNEYYLDDVDTDDILMYIDKINDDDENRLKIDLFSFEYEQMKQKIMNLENKVDQLNAENISMKQEIVQLNSRIDLLTNENNQIKKESPSQIVKPKSKLDSSIKPRISEINEIKLHIKICKANIINAVRPLIQLRLKSQHENDWHKSLFNSITKNPVWNKEFDLFTNNSNDILIIAMLHKPKDDDSTLKIIDEIQYSISDLIVGGPVVNKEFKITHNKKSVGSLYIEAQIFKTVESDIKALCTLSASGNHFITQKFYRCLTCNLTPIGNQGICENCVRNCHKGHDVRFVTNSRFGSYCDCPEKCGCHFVHKANDLRCTYVENGGKEINQPIYYCTQCDKSCTSFICQNCAIKYHHGHDLVYLGIVESCTCKNHQIKPK</sequence>
<evidence type="ECO:0000259" key="8">
    <source>
        <dbReference type="PROSITE" id="PS50011"/>
    </source>
</evidence>
<evidence type="ECO:0000313" key="11">
    <source>
        <dbReference type="Proteomes" id="UP001470230"/>
    </source>
</evidence>
<evidence type="ECO:0000256" key="6">
    <source>
        <dbReference type="PROSITE-ProRule" id="PRU00508"/>
    </source>
</evidence>
<feature type="coiled-coil region" evidence="7">
    <location>
        <begin position="193"/>
        <end position="248"/>
    </location>
</feature>
<dbReference type="SMART" id="SM00396">
    <property type="entry name" value="ZnF_UBR1"/>
    <property type="match status" value="2"/>
</dbReference>
<dbReference type="EMBL" id="JAPFFF010000013">
    <property type="protein sequence ID" value="KAK8871627.1"/>
    <property type="molecule type" value="Genomic_DNA"/>
</dbReference>
<evidence type="ECO:0000259" key="9">
    <source>
        <dbReference type="PROSITE" id="PS51157"/>
    </source>
</evidence>
<dbReference type="InterPro" id="IPR011009">
    <property type="entry name" value="Kinase-like_dom_sf"/>
</dbReference>
<keyword evidence="5" id="KW-0067">ATP-binding</keyword>
<keyword evidence="4" id="KW-0862">Zinc</keyword>
<proteinExistence type="predicted"/>
<dbReference type="PANTHER" id="PTHR44329:SF298">
    <property type="entry name" value="MIXED LINEAGE KINASE DOMAIN-LIKE PROTEIN"/>
    <property type="match status" value="1"/>
</dbReference>
<evidence type="ECO:0008006" key="12">
    <source>
        <dbReference type="Google" id="ProtNLM"/>
    </source>
</evidence>
<keyword evidence="7" id="KW-0175">Coiled coil</keyword>
<dbReference type="SUPFAM" id="SSF56112">
    <property type="entry name" value="Protein kinase-like (PK-like)"/>
    <property type="match status" value="1"/>
</dbReference>
<evidence type="ECO:0000256" key="7">
    <source>
        <dbReference type="SAM" id="Coils"/>
    </source>
</evidence>
<organism evidence="10 11">
    <name type="scientific">Tritrichomonas musculus</name>
    <dbReference type="NCBI Taxonomy" id="1915356"/>
    <lineage>
        <taxon>Eukaryota</taxon>
        <taxon>Metamonada</taxon>
        <taxon>Parabasalia</taxon>
        <taxon>Tritrichomonadida</taxon>
        <taxon>Tritrichomonadidae</taxon>
        <taxon>Tritrichomonas</taxon>
    </lineage>
</organism>
<keyword evidence="1" id="KW-0479">Metal-binding</keyword>
<protein>
    <recommendedName>
        <fullName evidence="12">Protein kinase domain-containing protein</fullName>
    </recommendedName>
</protein>
<dbReference type="Proteomes" id="UP001470230">
    <property type="component" value="Unassembled WGS sequence"/>
</dbReference>
<dbReference type="SMART" id="SM00220">
    <property type="entry name" value="S_TKc"/>
    <property type="match status" value="1"/>
</dbReference>
<feature type="domain" description="Protein kinase" evidence="8">
    <location>
        <begin position="1"/>
        <end position="159"/>
    </location>
</feature>
<dbReference type="InterPro" id="IPR003126">
    <property type="entry name" value="Znf_UBR"/>
</dbReference>
<evidence type="ECO:0000256" key="3">
    <source>
        <dbReference type="ARBA" id="ARBA00022771"/>
    </source>
</evidence>
<dbReference type="InterPro" id="IPR051681">
    <property type="entry name" value="Ser/Thr_Kinases-Pseudokinases"/>
</dbReference>
<evidence type="ECO:0000256" key="5">
    <source>
        <dbReference type="ARBA" id="ARBA00022840"/>
    </source>
</evidence>
<keyword evidence="11" id="KW-1185">Reference proteome</keyword>
<evidence type="ECO:0000256" key="4">
    <source>
        <dbReference type="ARBA" id="ARBA00022833"/>
    </source>
</evidence>
<comment type="caution">
    <text evidence="10">The sequence shown here is derived from an EMBL/GenBank/DDBJ whole genome shotgun (WGS) entry which is preliminary data.</text>
</comment>
<feature type="domain" description="UBR-type" evidence="9">
    <location>
        <begin position="401"/>
        <end position="483"/>
    </location>
</feature>
<reference evidence="10 11" key="1">
    <citation type="submission" date="2024-04" db="EMBL/GenBank/DDBJ databases">
        <title>Tritrichomonas musculus Genome.</title>
        <authorList>
            <person name="Alves-Ferreira E."/>
            <person name="Grigg M."/>
            <person name="Lorenzi H."/>
            <person name="Galac M."/>
        </authorList>
    </citation>
    <scope>NUCLEOTIDE SEQUENCE [LARGE SCALE GENOMIC DNA]</scope>
    <source>
        <strain evidence="10 11">EAF2021</strain>
    </source>
</reference>
<dbReference type="Pfam" id="PF02207">
    <property type="entry name" value="zf-UBR"/>
    <property type="match status" value="1"/>
</dbReference>
<dbReference type="InterPro" id="IPR000719">
    <property type="entry name" value="Prot_kinase_dom"/>
</dbReference>
<evidence type="ECO:0000256" key="2">
    <source>
        <dbReference type="ARBA" id="ARBA00022741"/>
    </source>
</evidence>
<dbReference type="Pfam" id="PF00069">
    <property type="entry name" value="Pkinase"/>
    <property type="match status" value="1"/>
</dbReference>
<dbReference type="CDD" id="cd19671">
    <property type="entry name" value="UBR-box_UBR4_5_6_7"/>
    <property type="match status" value="2"/>
</dbReference>
<dbReference type="Gene3D" id="1.20.5.170">
    <property type="match status" value="1"/>
</dbReference>
<dbReference type="InterPro" id="IPR035892">
    <property type="entry name" value="C2_domain_sf"/>
</dbReference>
<name>A0ABR2J317_9EUKA</name>
<evidence type="ECO:0000256" key="1">
    <source>
        <dbReference type="ARBA" id="ARBA00022723"/>
    </source>
</evidence>
<keyword evidence="3" id="KW-0863">Zinc-finger</keyword>
<dbReference type="PROSITE" id="PS50011">
    <property type="entry name" value="PROTEIN_KINASE_DOM"/>
    <property type="match status" value="1"/>
</dbReference>
<keyword evidence="2" id="KW-0547">Nucleotide-binding</keyword>
<gene>
    <name evidence="10" type="ORF">M9Y10_007362</name>
</gene>